<accession>A0A2M4D8C4</accession>
<protein>
    <submittedName>
        <fullName evidence="1">Putative secreted protein</fullName>
    </submittedName>
</protein>
<organism evidence="1">
    <name type="scientific">Anopheles darlingi</name>
    <name type="common">Mosquito</name>
    <dbReference type="NCBI Taxonomy" id="43151"/>
    <lineage>
        <taxon>Eukaryota</taxon>
        <taxon>Metazoa</taxon>
        <taxon>Ecdysozoa</taxon>
        <taxon>Arthropoda</taxon>
        <taxon>Hexapoda</taxon>
        <taxon>Insecta</taxon>
        <taxon>Pterygota</taxon>
        <taxon>Neoptera</taxon>
        <taxon>Endopterygota</taxon>
        <taxon>Diptera</taxon>
        <taxon>Nematocera</taxon>
        <taxon>Culicoidea</taxon>
        <taxon>Culicidae</taxon>
        <taxon>Anophelinae</taxon>
        <taxon>Anopheles</taxon>
    </lineage>
</organism>
<sequence>MPPRFSASTTSSSGVGFVCASWTTSARWFTPTKSCAECATSMLRFNSFGAPFILLTPSPPYTTLIRVRTPAHQHRE</sequence>
<evidence type="ECO:0000313" key="1">
    <source>
        <dbReference type="EMBL" id="MBW73832.1"/>
    </source>
</evidence>
<dbReference type="EMBL" id="GGFL01009654">
    <property type="protein sequence ID" value="MBW73832.1"/>
    <property type="molecule type" value="Transcribed_RNA"/>
</dbReference>
<reference evidence="1" key="1">
    <citation type="submission" date="2018-01" db="EMBL/GenBank/DDBJ databases">
        <title>An insight into the sialome of Amazonian anophelines.</title>
        <authorList>
            <person name="Ribeiro J.M."/>
            <person name="Scarpassa V."/>
            <person name="Calvo E."/>
        </authorList>
    </citation>
    <scope>NUCLEOTIDE SEQUENCE</scope>
</reference>
<dbReference type="AlphaFoldDB" id="A0A2M4D8C4"/>
<name>A0A2M4D8C4_ANODA</name>
<proteinExistence type="predicted"/>